<evidence type="ECO:0000313" key="3">
    <source>
        <dbReference type="Proteomes" id="UP000708347"/>
    </source>
</evidence>
<organism evidence="2 3">
    <name type="scientific">Mycolicibacterium sphagni</name>
    <dbReference type="NCBI Taxonomy" id="1786"/>
    <lineage>
        <taxon>Bacteria</taxon>
        <taxon>Bacillati</taxon>
        <taxon>Actinomycetota</taxon>
        <taxon>Actinomycetes</taxon>
        <taxon>Mycobacteriales</taxon>
        <taxon>Mycobacteriaceae</taxon>
        <taxon>Mycolicibacterium</taxon>
    </lineage>
</organism>
<proteinExistence type="predicted"/>
<dbReference type="RefSeq" id="WP_174400298.1">
    <property type="nucleotide sequence ID" value="NZ_VBSB01000017.1"/>
</dbReference>
<protein>
    <recommendedName>
        <fullName evidence="4">DUF4178 domain-containing protein</fullName>
    </recommendedName>
</protein>
<evidence type="ECO:0000256" key="1">
    <source>
        <dbReference type="SAM" id="Phobius"/>
    </source>
</evidence>
<dbReference type="Proteomes" id="UP000708347">
    <property type="component" value="Unassembled WGS sequence"/>
</dbReference>
<gene>
    <name evidence="2" type="ORF">FEG63_23895</name>
</gene>
<dbReference type="EMBL" id="VBSB01000017">
    <property type="protein sequence ID" value="NTY62584.1"/>
    <property type="molecule type" value="Genomic_DNA"/>
</dbReference>
<keyword evidence="1" id="KW-0472">Membrane</keyword>
<reference evidence="2 3" key="1">
    <citation type="submission" date="2019-05" db="EMBL/GenBank/DDBJ databases">
        <title>Mycolicibacterium sphagni ENV482 genome assembly.</title>
        <authorList>
            <person name="Chen W."/>
            <person name="Faulkner N.W."/>
            <person name="Hyman M.R."/>
        </authorList>
    </citation>
    <scope>NUCLEOTIDE SEQUENCE [LARGE SCALE GENOMIC DNA]</scope>
    <source>
        <strain evidence="2 3">ENV482</strain>
    </source>
</reference>
<keyword evidence="1" id="KW-0812">Transmembrane</keyword>
<keyword evidence="3" id="KW-1185">Reference proteome</keyword>
<evidence type="ECO:0000313" key="2">
    <source>
        <dbReference type="EMBL" id="NTY62584.1"/>
    </source>
</evidence>
<evidence type="ECO:0008006" key="4">
    <source>
        <dbReference type="Google" id="ProtNLM"/>
    </source>
</evidence>
<feature type="transmembrane region" description="Helical" evidence="1">
    <location>
        <begin position="25"/>
        <end position="43"/>
    </location>
</feature>
<keyword evidence="1" id="KW-1133">Transmembrane helix</keyword>
<accession>A0ABX2K0J7</accession>
<comment type="caution">
    <text evidence="2">The sequence shown here is derived from an EMBL/GenBank/DDBJ whole genome shotgun (WGS) entry which is preliminary data.</text>
</comment>
<sequence length="332" mass="34769">MSTSMPNAKSGASSVREQARRTVQAAAPLAVGAIVGIAGWEWAAGRRADRRQLPHTDAAPAGTPATGQQTELVPGVHGEPHGLTPLTPTAGGTTIDKNASAHRVKIAAAIARRPRPTLAVAALVVVAGISPIVMFADRADRPAPVMPSPTTSAAPAFPPAQMIPAAMGADMCRDDCVGQRFTMEFGKPWLVSQVGFRPLELVPGRRVTRVRWELLDPERTTDGGAYSFTQNEDSGAGHNIALSHLGDGPGYRTLEIVAVVETTVPAPGAGPSAHPAARPPLVAVGNRTEDSTDAPDDVPAHWVTQHENGALTLRFRKPITLTQVVITPKDGE</sequence>
<feature type="transmembrane region" description="Helical" evidence="1">
    <location>
        <begin position="118"/>
        <end position="136"/>
    </location>
</feature>
<name>A0ABX2K0J7_9MYCO</name>